<feature type="compositionally biased region" description="Low complexity" evidence="1">
    <location>
        <begin position="98"/>
        <end position="113"/>
    </location>
</feature>
<evidence type="ECO:0000313" key="3">
    <source>
        <dbReference type="Proteomes" id="UP000284706"/>
    </source>
</evidence>
<dbReference type="Gene3D" id="3.30.160.60">
    <property type="entry name" value="Classic Zinc Finger"/>
    <property type="match status" value="1"/>
</dbReference>
<reference evidence="2 3" key="1">
    <citation type="journal article" date="2018" name="Evol. Lett.">
        <title>Horizontal gene cluster transfer increased hallucinogenic mushroom diversity.</title>
        <authorList>
            <person name="Reynolds H.T."/>
            <person name="Vijayakumar V."/>
            <person name="Gluck-Thaler E."/>
            <person name="Korotkin H.B."/>
            <person name="Matheny P.B."/>
            <person name="Slot J.C."/>
        </authorList>
    </citation>
    <scope>NUCLEOTIDE SEQUENCE [LARGE SCALE GENOMIC DNA]</scope>
    <source>
        <strain evidence="2 3">SRW20</strain>
    </source>
</reference>
<evidence type="ECO:0000313" key="2">
    <source>
        <dbReference type="EMBL" id="PPQ78505.1"/>
    </source>
</evidence>
<comment type="caution">
    <text evidence="2">The sequence shown here is derived from an EMBL/GenBank/DDBJ whole genome shotgun (WGS) entry which is preliminary data.</text>
</comment>
<name>A0A409WJ29_9AGAR</name>
<accession>A0A409WJ29</accession>
<keyword evidence="3" id="KW-1185">Reference proteome</keyword>
<sequence length="289" mass="32554">MLSCAQTTLLDDVDRALLLSKSLKRPSRFRTDPRRYAIYFGSKASFEELESVADAGSTWEFTAPIASLSSSSSESSCAEHVDGRMTPAQQIVVRYRSRSSQSSGHESGYSSPSVYSEPDSWYTAALDEPSKDLKAVYRESRYQALQDTLQEASNVATKHGFVSNDPIVCPRAGCGDLLPNLKALTYHLHIHDIHDRTIICNDCQNRFENQGALASHQCERSGRLFIRRGLLKGSRLNSLFILTKVQYIVRGTRSHNYDTPLFLLTCKSIRKRILRRHSLITHLAFLYSL</sequence>
<proteinExistence type="predicted"/>
<evidence type="ECO:0000256" key="1">
    <source>
        <dbReference type="SAM" id="MobiDB-lite"/>
    </source>
</evidence>
<protein>
    <recommendedName>
        <fullName evidence="4">C2H2-type domain-containing protein</fullName>
    </recommendedName>
</protein>
<evidence type="ECO:0008006" key="4">
    <source>
        <dbReference type="Google" id="ProtNLM"/>
    </source>
</evidence>
<dbReference type="EMBL" id="NHYE01005048">
    <property type="protein sequence ID" value="PPQ78505.1"/>
    <property type="molecule type" value="Genomic_DNA"/>
</dbReference>
<dbReference type="InParanoid" id="A0A409WJ29"/>
<dbReference type="OrthoDB" id="3258262at2759"/>
<organism evidence="2 3">
    <name type="scientific">Gymnopilus dilepis</name>
    <dbReference type="NCBI Taxonomy" id="231916"/>
    <lineage>
        <taxon>Eukaryota</taxon>
        <taxon>Fungi</taxon>
        <taxon>Dikarya</taxon>
        <taxon>Basidiomycota</taxon>
        <taxon>Agaricomycotina</taxon>
        <taxon>Agaricomycetes</taxon>
        <taxon>Agaricomycetidae</taxon>
        <taxon>Agaricales</taxon>
        <taxon>Agaricineae</taxon>
        <taxon>Hymenogastraceae</taxon>
        <taxon>Gymnopilus</taxon>
    </lineage>
</organism>
<feature type="region of interest" description="Disordered" evidence="1">
    <location>
        <begin position="94"/>
        <end position="116"/>
    </location>
</feature>
<dbReference type="Proteomes" id="UP000284706">
    <property type="component" value="Unassembled WGS sequence"/>
</dbReference>
<dbReference type="AlphaFoldDB" id="A0A409WJ29"/>
<gene>
    <name evidence="2" type="ORF">CVT26_005144</name>
</gene>